<sequence length="517" mass="55450">MAHSGIGRHYGTAGRLSWLLVAGLLAGPRATCWAQAAQPAAPASEAAPAAAGPAAQPGAGAPMLLPLPATVPLAGPLVLGFRLPNAGPAKHSDFPEIEGFRKEKVVLTTTTRLLPSGQRRTELAVGQRYYPYTEGDYVVPAFDLTVNGRLLHSPAGQVHVGAAPAASASRGPVATGSLDQLLGRPKPQYFYEPPDHAYLTLEADQPAVFVGQGVRVALYLYLQPADQALLNFVDFTTQLAALRQQLRQPTTWQTTPTDPAVLPDTVRRAGQPLQLRFRLADYTYYPLTPQALSFPGLVLSLTKFKLLKKPEPGDNERLAIYKTYRSAPLRVAVRPLPGNPASPPAVGELALRESLSNPSPRTNTAFTYTFGVEGEGNPAAVVLPPLRPVAGLAVYGPEVQQEALGPGRWRKNFRYRLVASRPGPLPLGRLVQLPFFNPRTARYDTLRPTLRAVVRGGAAPPAARPADDAFYGPALARADARLQPLDVYQQVTRYATWLLGGLLVVAAVGAWRASRPS</sequence>
<dbReference type="RefSeq" id="WP_169533062.1">
    <property type="nucleotide sequence ID" value="NZ_JABBGH010000003.1"/>
</dbReference>
<evidence type="ECO:0000313" key="1">
    <source>
        <dbReference type="EMBL" id="NML67393.1"/>
    </source>
</evidence>
<evidence type="ECO:0000313" key="2">
    <source>
        <dbReference type="Proteomes" id="UP000559626"/>
    </source>
</evidence>
<dbReference type="AlphaFoldDB" id="A0A7Y0FNX2"/>
<name>A0A7Y0FNX2_9BACT</name>
<reference evidence="1 2" key="1">
    <citation type="submission" date="2020-04" db="EMBL/GenBank/DDBJ databases">
        <title>Hymenobacter polaris sp. nov., isolated from Arctic soil.</title>
        <authorList>
            <person name="Dahal R.H."/>
        </authorList>
    </citation>
    <scope>NUCLEOTIDE SEQUENCE [LARGE SCALE GENOMIC DNA]</scope>
    <source>
        <strain evidence="1 2">RP-2-7</strain>
    </source>
</reference>
<gene>
    <name evidence="1" type="ORF">HHL22_19495</name>
</gene>
<accession>A0A7Y0FNX2</accession>
<comment type="caution">
    <text evidence="1">The sequence shown here is derived from an EMBL/GenBank/DDBJ whole genome shotgun (WGS) entry which is preliminary data.</text>
</comment>
<proteinExistence type="predicted"/>
<dbReference type="EMBL" id="JABBGH010000003">
    <property type="protein sequence ID" value="NML67393.1"/>
    <property type="molecule type" value="Genomic_DNA"/>
</dbReference>
<dbReference type="PANTHER" id="PTHR40940">
    <property type="entry name" value="PROTEIN BATD-RELATED"/>
    <property type="match status" value="1"/>
</dbReference>
<protein>
    <submittedName>
        <fullName evidence="1">Protein BatD</fullName>
    </submittedName>
</protein>
<dbReference type="Proteomes" id="UP000559626">
    <property type="component" value="Unassembled WGS sequence"/>
</dbReference>
<organism evidence="1 2">
    <name type="scientific">Hymenobacter polaris</name>
    <dbReference type="NCBI Taxonomy" id="2682546"/>
    <lineage>
        <taxon>Bacteria</taxon>
        <taxon>Pseudomonadati</taxon>
        <taxon>Bacteroidota</taxon>
        <taxon>Cytophagia</taxon>
        <taxon>Cytophagales</taxon>
        <taxon>Hymenobacteraceae</taxon>
        <taxon>Hymenobacter</taxon>
    </lineage>
</organism>
<dbReference type="InterPro" id="IPR025738">
    <property type="entry name" value="BatD"/>
</dbReference>
<dbReference type="PANTHER" id="PTHR40940:SF2">
    <property type="entry name" value="BATD"/>
    <property type="match status" value="1"/>
</dbReference>
<keyword evidence="2" id="KW-1185">Reference proteome</keyword>